<dbReference type="Proteomes" id="UP001157006">
    <property type="component" value="Chromosome 1L"/>
</dbReference>
<dbReference type="AlphaFoldDB" id="A0AAV0YR29"/>
<name>A0AAV0YR29_VICFA</name>
<keyword evidence="2" id="KW-1185">Reference proteome</keyword>
<proteinExistence type="predicted"/>
<gene>
    <name evidence="1" type="ORF">VFH_I334040</name>
</gene>
<accession>A0AAV0YR29</accession>
<evidence type="ECO:0000313" key="2">
    <source>
        <dbReference type="Proteomes" id="UP001157006"/>
    </source>
</evidence>
<dbReference type="EMBL" id="OX451736">
    <property type="protein sequence ID" value="CAI8588151.1"/>
    <property type="molecule type" value="Genomic_DNA"/>
</dbReference>
<organism evidence="1 2">
    <name type="scientific">Vicia faba</name>
    <name type="common">Broad bean</name>
    <name type="synonym">Faba vulgaris</name>
    <dbReference type="NCBI Taxonomy" id="3906"/>
    <lineage>
        <taxon>Eukaryota</taxon>
        <taxon>Viridiplantae</taxon>
        <taxon>Streptophyta</taxon>
        <taxon>Embryophyta</taxon>
        <taxon>Tracheophyta</taxon>
        <taxon>Spermatophyta</taxon>
        <taxon>Magnoliopsida</taxon>
        <taxon>eudicotyledons</taxon>
        <taxon>Gunneridae</taxon>
        <taxon>Pentapetalae</taxon>
        <taxon>rosids</taxon>
        <taxon>fabids</taxon>
        <taxon>Fabales</taxon>
        <taxon>Fabaceae</taxon>
        <taxon>Papilionoideae</taxon>
        <taxon>50 kb inversion clade</taxon>
        <taxon>NPAAA clade</taxon>
        <taxon>Hologalegina</taxon>
        <taxon>IRL clade</taxon>
        <taxon>Fabeae</taxon>
        <taxon>Vicia</taxon>
    </lineage>
</organism>
<protein>
    <submittedName>
        <fullName evidence="1">Uncharacterized protein</fullName>
    </submittedName>
</protein>
<evidence type="ECO:0000313" key="1">
    <source>
        <dbReference type="EMBL" id="CAI8588151.1"/>
    </source>
</evidence>
<reference evidence="1 2" key="1">
    <citation type="submission" date="2023-01" db="EMBL/GenBank/DDBJ databases">
        <authorList>
            <person name="Kreplak J."/>
        </authorList>
    </citation>
    <scope>NUCLEOTIDE SEQUENCE [LARGE SCALE GENOMIC DNA]</scope>
</reference>
<sequence>MTNFLQKTHSGTRSHQLVHKARVLSSSQSTCSPTYLQWPKSPTRVFYANAYIVSPDVPKFVSDVRGKTISFEWKVIDRILKLKFKESWCKYGDNKGAMHRSWPYFEMLSKLAIPGRGWHGFTLSRDPDNI</sequence>